<gene>
    <name evidence="3" type="ORF">ACFP1H_08900</name>
</gene>
<dbReference type="EMBL" id="JBHSSA010000082">
    <property type="protein sequence ID" value="MFC6254698.1"/>
    <property type="molecule type" value="Genomic_DNA"/>
</dbReference>
<feature type="signal peptide" evidence="2">
    <location>
        <begin position="1"/>
        <end position="24"/>
    </location>
</feature>
<organism evidence="3 4">
    <name type="scientific">Secundilactobacillus hailunensis</name>
    <dbReference type="NCBI Taxonomy" id="2559923"/>
    <lineage>
        <taxon>Bacteria</taxon>
        <taxon>Bacillati</taxon>
        <taxon>Bacillota</taxon>
        <taxon>Bacilli</taxon>
        <taxon>Lactobacillales</taxon>
        <taxon>Lactobacillaceae</taxon>
        <taxon>Secundilactobacillus</taxon>
    </lineage>
</organism>
<reference evidence="4" key="1">
    <citation type="journal article" date="2019" name="Int. J. Syst. Evol. Microbiol.">
        <title>The Global Catalogue of Microorganisms (GCM) 10K type strain sequencing project: providing services to taxonomists for standard genome sequencing and annotation.</title>
        <authorList>
            <consortium name="The Broad Institute Genomics Platform"/>
            <consortium name="The Broad Institute Genome Sequencing Center for Infectious Disease"/>
            <person name="Wu L."/>
            <person name="Ma J."/>
        </authorList>
    </citation>
    <scope>NUCLEOTIDE SEQUENCE [LARGE SCALE GENOMIC DNA]</scope>
    <source>
        <strain evidence="4">CCM 8950</strain>
    </source>
</reference>
<keyword evidence="4" id="KW-1185">Reference proteome</keyword>
<evidence type="ECO:0000256" key="1">
    <source>
        <dbReference type="SAM" id="MobiDB-lite"/>
    </source>
</evidence>
<sequence>MKLYTKRFSLIFATALLSSTFIQAGITEQQAQADTTSNNNSEHKIFNRSK</sequence>
<feature type="region of interest" description="Disordered" evidence="1">
    <location>
        <begin position="29"/>
        <end position="50"/>
    </location>
</feature>
<feature type="compositionally biased region" description="Basic and acidic residues" evidence="1">
    <location>
        <begin position="41"/>
        <end position="50"/>
    </location>
</feature>
<evidence type="ECO:0000256" key="2">
    <source>
        <dbReference type="SAM" id="SignalP"/>
    </source>
</evidence>
<keyword evidence="2" id="KW-0732">Signal</keyword>
<feature type="chain" id="PRO_5046281561" evidence="2">
    <location>
        <begin position="25"/>
        <end position="50"/>
    </location>
</feature>
<evidence type="ECO:0000313" key="3">
    <source>
        <dbReference type="EMBL" id="MFC6254698.1"/>
    </source>
</evidence>
<protein>
    <submittedName>
        <fullName evidence="3">Uncharacterized protein</fullName>
    </submittedName>
</protein>
<feature type="compositionally biased region" description="Polar residues" evidence="1">
    <location>
        <begin position="29"/>
        <end position="40"/>
    </location>
</feature>
<evidence type="ECO:0000313" key="4">
    <source>
        <dbReference type="Proteomes" id="UP001596190"/>
    </source>
</evidence>
<dbReference type="RefSeq" id="WP_171001297.1">
    <property type="nucleotide sequence ID" value="NZ_BJDO01000088.1"/>
</dbReference>
<dbReference type="Proteomes" id="UP001596190">
    <property type="component" value="Unassembled WGS sequence"/>
</dbReference>
<accession>A0ABW1TAJ6</accession>
<name>A0ABW1TAJ6_9LACO</name>
<proteinExistence type="predicted"/>
<comment type="caution">
    <text evidence="3">The sequence shown here is derived from an EMBL/GenBank/DDBJ whole genome shotgun (WGS) entry which is preliminary data.</text>
</comment>